<protein>
    <submittedName>
        <fullName evidence="2">Uncharacterized protein</fullName>
    </submittedName>
</protein>
<proteinExistence type="predicted"/>
<feature type="coiled-coil region" evidence="1">
    <location>
        <begin position="579"/>
        <end position="606"/>
    </location>
</feature>
<comment type="caution">
    <text evidence="2">The sequence shown here is derived from an EMBL/GenBank/DDBJ whole genome shotgun (WGS) entry which is preliminary data.</text>
</comment>
<dbReference type="Proteomes" id="UP001185092">
    <property type="component" value="Unassembled WGS sequence"/>
</dbReference>
<evidence type="ECO:0000256" key="1">
    <source>
        <dbReference type="SAM" id="Coils"/>
    </source>
</evidence>
<sequence length="610" mass="70702">MVTIEYDKKANARSSFGSTRRFKNNTPVSCKLPPDIQNLPPIQAQFRPARIKKLTYGHACKASKEPTPVYSIKLSENRTIIIDDEKFLKFHSGEMKGKWYAGFKRGVKEDFWVKEENIELPPPDKSFLQFMRMFEECRTRRFYGEPGYDYSTTYQKYLFSKYVRSSHSKPFHSESDQKKSVHEILEVIKSRPTSNFKLTLKGKKDISLDASKLREIASYEPFLSYFYGLLAQKKDPVSDKKTDIATPSRPFKFDVYLNVKGPYIGELVRRIAPLLDDKEVIGELAVRKLTIAPLRDLHMRPDSLVLRVTTESGLERIKAFISKIGEEHPEYFSNECLRLTEPFSKGASWAEDPWFDNVWDMDDHLLVKVGEFLDMIALDISDHKQKKSFFGWRSGDWNEMEQLHRDLQLQWVRKSGSHQQIDHDKLSKLHHMSLRLSATRLNYQVVEWLEHYQYYKKKYGNKDRLTFLGLRTEALGQIARSFIPNQADALRAFMKIAADLGIDIIHPHRNRSIAPYKEEGMLVIETAPTTSQPFESPAAFDSDMLEFGQTQSDGACASPEAGISTVYMRDIPETTRQILRASKEEKEKLHLNAQAHQQLARQLEEEFDEL</sequence>
<evidence type="ECO:0000313" key="3">
    <source>
        <dbReference type="Proteomes" id="UP001185092"/>
    </source>
</evidence>
<keyword evidence="1" id="KW-0175">Coiled coil</keyword>
<evidence type="ECO:0000313" key="2">
    <source>
        <dbReference type="EMBL" id="MDR6241381.1"/>
    </source>
</evidence>
<dbReference type="EMBL" id="JAVDQD010000008">
    <property type="protein sequence ID" value="MDR6241381.1"/>
    <property type="molecule type" value="Genomic_DNA"/>
</dbReference>
<accession>A0AAE3XT40</accession>
<dbReference type="AlphaFoldDB" id="A0AAE3XT40"/>
<organism evidence="2 3">
    <name type="scientific">Aureibacter tunicatorum</name>
    <dbReference type="NCBI Taxonomy" id="866807"/>
    <lineage>
        <taxon>Bacteria</taxon>
        <taxon>Pseudomonadati</taxon>
        <taxon>Bacteroidota</taxon>
        <taxon>Cytophagia</taxon>
        <taxon>Cytophagales</taxon>
        <taxon>Persicobacteraceae</taxon>
        <taxon>Aureibacter</taxon>
    </lineage>
</organism>
<reference evidence="2" key="1">
    <citation type="submission" date="2023-07" db="EMBL/GenBank/DDBJ databases">
        <title>Genomic Encyclopedia of Type Strains, Phase IV (KMG-IV): sequencing the most valuable type-strain genomes for metagenomic binning, comparative biology and taxonomic classification.</title>
        <authorList>
            <person name="Goeker M."/>
        </authorList>
    </citation>
    <scope>NUCLEOTIDE SEQUENCE</scope>
    <source>
        <strain evidence="2">DSM 26174</strain>
    </source>
</reference>
<dbReference type="RefSeq" id="WP_309942090.1">
    <property type="nucleotide sequence ID" value="NZ_AP025306.1"/>
</dbReference>
<keyword evidence="3" id="KW-1185">Reference proteome</keyword>
<gene>
    <name evidence="2" type="ORF">HNQ88_004468</name>
</gene>
<name>A0AAE3XT40_9BACT</name>